<evidence type="ECO:0000256" key="3">
    <source>
        <dbReference type="ARBA" id="ARBA00022106"/>
    </source>
</evidence>
<dbReference type="InterPro" id="IPR048279">
    <property type="entry name" value="MdtK-like"/>
</dbReference>
<proteinExistence type="inferred from homology"/>
<evidence type="ECO:0000256" key="9">
    <source>
        <dbReference type="ARBA" id="ARBA00023251"/>
    </source>
</evidence>
<keyword evidence="11" id="KW-1185">Reference proteome</keyword>
<keyword evidence="8" id="KW-0472">Membrane</keyword>
<dbReference type="AlphaFoldDB" id="A0A1S8LU25"/>
<keyword evidence="9" id="KW-0046">Antibiotic resistance</keyword>
<dbReference type="Pfam" id="PF01554">
    <property type="entry name" value="MatE"/>
    <property type="match status" value="2"/>
</dbReference>
<dbReference type="PANTHER" id="PTHR43823">
    <property type="entry name" value="SPORULATION PROTEIN YKVU"/>
    <property type="match status" value="1"/>
</dbReference>
<dbReference type="CDD" id="cd13143">
    <property type="entry name" value="MATE_MepA_like"/>
    <property type="match status" value="1"/>
</dbReference>
<comment type="similarity">
    <text evidence="2">Belongs to the multi antimicrobial extrusion (MATE) (TC 2.A.66.1) family. MepA subfamily.</text>
</comment>
<keyword evidence="7" id="KW-1133">Transmembrane helix</keyword>
<reference evidence="10 11" key="1">
    <citation type="submission" date="2022-04" db="EMBL/GenBank/DDBJ databases">
        <title>Genome sequence of C. roseum typestrain.</title>
        <authorList>
            <person name="Poehlein A."/>
            <person name="Schoch T."/>
            <person name="Duerre P."/>
            <person name="Daniel R."/>
        </authorList>
    </citation>
    <scope>NUCLEOTIDE SEQUENCE [LARGE SCALE GENOMIC DNA]</scope>
    <source>
        <strain evidence="10 11">DSM 7320</strain>
    </source>
</reference>
<evidence type="ECO:0000256" key="4">
    <source>
        <dbReference type="ARBA" id="ARBA00022448"/>
    </source>
</evidence>
<dbReference type="GO" id="GO:0042910">
    <property type="term" value="F:xenobiotic transmembrane transporter activity"/>
    <property type="evidence" value="ECO:0007669"/>
    <property type="project" value="InterPro"/>
</dbReference>
<dbReference type="PIRSF" id="PIRSF006603">
    <property type="entry name" value="DinF"/>
    <property type="match status" value="1"/>
</dbReference>
<name>A0A1S8LU25_9CLOT</name>
<accession>A0A1S8LU25</accession>
<evidence type="ECO:0000256" key="7">
    <source>
        <dbReference type="ARBA" id="ARBA00022989"/>
    </source>
</evidence>
<dbReference type="GO" id="GO:0015297">
    <property type="term" value="F:antiporter activity"/>
    <property type="evidence" value="ECO:0007669"/>
    <property type="project" value="InterPro"/>
</dbReference>
<evidence type="ECO:0000256" key="2">
    <source>
        <dbReference type="ARBA" id="ARBA00008417"/>
    </source>
</evidence>
<dbReference type="PANTHER" id="PTHR43823:SF3">
    <property type="entry name" value="MULTIDRUG EXPORT PROTEIN MEPA"/>
    <property type="match status" value="1"/>
</dbReference>
<keyword evidence="5" id="KW-1003">Cell membrane</keyword>
<evidence type="ECO:0000256" key="6">
    <source>
        <dbReference type="ARBA" id="ARBA00022692"/>
    </source>
</evidence>
<dbReference type="InterPro" id="IPR002528">
    <property type="entry name" value="MATE_fam"/>
</dbReference>
<dbReference type="Proteomes" id="UP000190951">
    <property type="component" value="Chromosome"/>
</dbReference>
<sequence length="462" mass="51215">MTLDNRAFLKQSSQKLLFKFAVPAIFSLLVNELYNMVDTVFAGRYIGENAIGAMTIAFPIQKIIIAMGLLIAAGASTYAARVIGEKNYKHLKKIVINSFALTTVSIISISFIIFSFKESILYSLGASNNTYPMAMQYVSIILLGGIFISLSNVLSYIMVALGKTKTLLYTNVVGVILNIILNYILVIRFHMGIQGSGISTVVSQIVACLIALGQFIYMNKKQNFNFFKNIKINIISTSIMREIMLVGFSTFIIEIADAVVSAVLNNVLYVGGGDSAIIMLGIITKVYMFLFITVIGISSGMQPIVGYNFGAENYNKVKDILKFSLKTVIIVSAVVWIGFIIGAEPIIGFFLKDVNLVSKTVPAFRIVISMVPLLGIYYVAIYYYQAIGEARISFVLSIYRELLMFIPISVILFKVIGLNGVFIAYPITDIIVILTSIYFIRRAFKEKFQEEEKVSKQVGVRV</sequence>
<dbReference type="InterPro" id="IPR045070">
    <property type="entry name" value="MATE_MepA-like"/>
</dbReference>
<evidence type="ECO:0000256" key="1">
    <source>
        <dbReference type="ARBA" id="ARBA00004651"/>
    </source>
</evidence>
<evidence type="ECO:0000256" key="5">
    <source>
        <dbReference type="ARBA" id="ARBA00022475"/>
    </source>
</evidence>
<dbReference type="KEGG" id="crw:CROST_042040"/>
<evidence type="ECO:0000313" key="10">
    <source>
        <dbReference type="EMBL" id="URZ13438.1"/>
    </source>
</evidence>
<dbReference type="GO" id="GO:0005886">
    <property type="term" value="C:plasma membrane"/>
    <property type="evidence" value="ECO:0007669"/>
    <property type="project" value="UniProtKB-SubCell"/>
</dbReference>
<evidence type="ECO:0000313" key="11">
    <source>
        <dbReference type="Proteomes" id="UP000190951"/>
    </source>
</evidence>
<protein>
    <recommendedName>
        <fullName evidence="3">Multidrug export protein MepA</fullName>
    </recommendedName>
</protein>
<dbReference type="EMBL" id="CP096983">
    <property type="protein sequence ID" value="URZ13438.1"/>
    <property type="molecule type" value="Genomic_DNA"/>
</dbReference>
<keyword evidence="4" id="KW-0813">Transport</keyword>
<gene>
    <name evidence="10" type="primary">mepA_4</name>
    <name evidence="10" type="ORF">CROST_042040</name>
</gene>
<dbReference type="GO" id="GO:0046677">
    <property type="term" value="P:response to antibiotic"/>
    <property type="evidence" value="ECO:0007669"/>
    <property type="project" value="UniProtKB-KW"/>
</dbReference>
<dbReference type="RefSeq" id="WP_077835173.1">
    <property type="nucleotide sequence ID" value="NZ_CP096983.1"/>
</dbReference>
<organism evidence="10 11">
    <name type="scientific">Clostridium felsineum</name>
    <dbReference type="NCBI Taxonomy" id="36839"/>
    <lineage>
        <taxon>Bacteria</taxon>
        <taxon>Bacillati</taxon>
        <taxon>Bacillota</taxon>
        <taxon>Clostridia</taxon>
        <taxon>Eubacteriales</taxon>
        <taxon>Clostridiaceae</taxon>
        <taxon>Clostridium</taxon>
    </lineage>
</organism>
<evidence type="ECO:0000256" key="8">
    <source>
        <dbReference type="ARBA" id="ARBA00023136"/>
    </source>
</evidence>
<keyword evidence="6" id="KW-0812">Transmembrane</keyword>
<dbReference type="STRING" id="84029.CROST_29920"/>
<comment type="subcellular location">
    <subcellularLocation>
        <location evidence="1">Cell membrane</location>
        <topology evidence="1">Multi-pass membrane protein</topology>
    </subcellularLocation>
</comment>
<dbReference type="InterPro" id="IPR051327">
    <property type="entry name" value="MATE_MepA_subfamily"/>
</dbReference>
<dbReference type="NCBIfam" id="TIGR00797">
    <property type="entry name" value="matE"/>
    <property type="match status" value="1"/>
</dbReference>